<gene>
    <name evidence="2" type="ORF">G5S52_21500</name>
</gene>
<organism evidence="2 3">
    <name type="scientific">Grimontia sedimenti</name>
    <dbReference type="NCBI Taxonomy" id="2711294"/>
    <lineage>
        <taxon>Bacteria</taxon>
        <taxon>Pseudomonadati</taxon>
        <taxon>Pseudomonadota</taxon>
        <taxon>Gammaproteobacteria</taxon>
        <taxon>Vibrionales</taxon>
        <taxon>Vibrionaceae</taxon>
        <taxon>Grimontia</taxon>
    </lineage>
</organism>
<dbReference type="Proteomes" id="UP000473008">
    <property type="component" value="Unassembled WGS sequence"/>
</dbReference>
<feature type="compositionally biased region" description="Polar residues" evidence="1">
    <location>
        <begin position="60"/>
        <end position="71"/>
    </location>
</feature>
<feature type="region of interest" description="Disordered" evidence="1">
    <location>
        <begin position="52"/>
        <end position="71"/>
    </location>
</feature>
<evidence type="ECO:0000313" key="3">
    <source>
        <dbReference type="Proteomes" id="UP000473008"/>
    </source>
</evidence>
<evidence type="ECO:0000256" key="1">
    <source>
        <dbReference type="SAM" id="MobiDB-lite"/>
    </source>
</evidence>
<dbReference type="AlphaFoldDB" id="A0A6M1RCV1"/>
<name>A0A6M1RCV1_9GAMM</name>
<protein>
    <submittedName>
        <fullName evidence="2">Uncharacterized protein</fullName>
    </submittedName>
</protein>
<accession>A0A6M1RCV1</accession>
<keyword evidence="3" id="KW-1185">Reference proteome</keyword>
<comment type="caution">
    <text evidence="2">The sequence shown here is derived from an EMBL/GenBank/DDBJ whole genome shotgun (WGS) entry which is preliminary data.</text>
</comment>
<sequence>MTTEKAHPGDMEVISIQAAHSIDIEEKLTTMKRKKGQLRVCFTNQETKEKHFGFERDGTGNKQSEGCQRID</sequence>
<evidence type="ECO:0000313" key="2">
    <source>
        <dbReference type="EMBL" id="NGO00104.1"/>
    </source>
</evidence>
<proteinExistence type="predicted"/>
<dbReference type="EMBL" id="JAALDL010000023">
    <property type="protein sequence ID" value="NGO00104.1"/>
    <property type="molecule type" value="Genomic_DNA"/>
</dbReference>
<reference evidence="2 3" key="1">
    <citation type="submission" date="2020-02" db="EMBL/GenBank/DDBJ databases">
        <title>The draft genome of Grimontia sedimenta sp. nov., isolated from benthic sediments near coral reefs south of Kuwait.</title>
        <authorList>
            <person name="Mahmoud H.M."/>
            <person name="Jose L."/>
            <person name="Eapen S."/>
        </authorList>
    </citation>
    <scope>NUCLEOTIDE SEQUENCE [LARGE SCALE GENOMIC DNA]</scope>
    <source>
        <strain evidence="2 3">S25</strain>
    </source>
</reference>